<dbReference type="SUPFAM" id="SSF53822">
    <property type="entry name" value="Periplasmic binding protein-like I"/>
    <property type="match status" value="1"/>
</dbReference>
<keyword evidence="2" id="KW-0805">Transcription regulation</keyword>
<dbReference type="InterPro" id="IPR028082">
    <property type="entry name" value="Peripla_BP_I"/>
</dbReference>
<dbReference type="Gene3D" id="3.40.50.2300">
    <property type="match status" value="2"/>
</dbReference>
<evidence type="ECO:0000259" key="5">
    <source>
        <dbReference type="PROSITE" id="PS50932"/>
    </source>
</evidence>
<evidence type="ECO:0000256" key="3">
    <source>
        <dbReference type="ARBA" id="ARBA00023125"/>
    </source>
</evidence>
<sequence>MAAAKQGVEAADRSRRRLTQADVARHAGVSPAIVSAVLNGRQYGNIRISDRTRGRVLEAVRELGYSPNIAARNLAGGANKLVGVFTFQRLFPLVKEDFYYEFLVGVEEEAEAAGYNLLMLTAAKDQRGERSLFPDGANGLQLADGGILVGWGERQDEIRRLAGENYPFVFIGERHIEGVDVHYVAADYLSATAEIVDRVARLGHERVGMVLDANSNETIPGRRAGYRAGIGRNPGLDGDHLVALGGAAEGAELAIDVEAVLDWARATRLTALVVESTTTAAAIRDVSAARGLAVPGDLSLVGLSGTPELAPARSITELSIPRREMGREAMRLLVALLADPVAAPASTTLSCSLRDAGSLAAPSSPIE</sequence>
<gene>
    <name evidence="6" type="ORF">GCM10022288_17470</name>
</gene>
<dbReference type="PANTHER" id="PTHR30146:SF148">
    <property type="entry name" value="HTH-TYPE TRANSCRIPTIONAL REPRESSOR PURR-RELATED"/>
    <property type="match status" value="1"/>
</dbReference>
<keyword evidence="4" id="KW-0804">Transcription</keyword>
<keyword evidence="7" id="KW-1185">Reference proteome</keyword>
<dbReference type="InterPro" id="IPR010982">
    <property type="entry name" value="Lambda_DNA-bd_dom_sf"/>
</dbReference>
<dbReference type="GO" id="GO:0003677">
    <property type="term" value="F:DNA binding"/>
    <property type="evidence" value="ECO:0007669"/>
    <property type="project" value="UniProtKB-KW"/>
</dbReference>
<protein>
    <submittedName>
        <fullName evidence="6">LacI family DNA-binding transcriptional regulator</fullName>
    </submittedName>
</protein>
<keyword evidence="1" id="KW-0678">Repressor</keyword>
<dbReference type="Gene3D" id="1.10.260.40">
    <property type="entry name" value="lambda repressor-like DNA-binding domains"/>
    <property type="match status" value="1"/>
</dbReference>
<evidence type="ECO:0000313" key="6">
    <source>
        <dbReference type="EMBL" id="GAA4189522.1"/>
    </source>
</evidence>
<dbReference type="PANTHER" id="PTHR30146">
    <property type="entry name" value="LACI-RELATED TRANSCRIPTIONAL REPRESSOR"/>
    <property type="match status" value="1"/>
</dbReference>
<dbReference type="EMBL" id="BAABBX010000014">
    <property type="protein sequence ID" value="GAA4189522.1"/>
    <property type="molecule type" value="Genomic_DNA"/>
</dbReference>
<dbReference type="SMART" id="SM00354">
    <property type="entry name" value="HTH_LACI"/>
    <property type="match status" value="1"/>
</dbReference>
<comment type="caution">
    <text evidence="6">The sequence shown here is derived from an EMBL/GenBank/DDBJ whole genome shotgun (WGS) entry which is preliminary data.</text>
</comment>
<evidence type="ECO:0000256" key="1">
    <source>
        <dbReference type="ARBA" id="ARBA00022491"/>
    </source>
</evidence>
<accession>A0ABP8ATA8</accession>
<dbReference type="CDD" id="cd06267">
    <property type="entry name" value="PBP1_LacI_sugar_binding-like"/>
    <property type="match status" value="1"/>
</dbReference>
<dbReference type="Pfam" id="PF00356">
    <property type="entry name" value="LacI"/>
    <property type="match status" value="1"/>
</dbReference>
<dbReference type="CDD" id="cd01392">
    <property type="entry name" value="HTH_LacI"/>
    <property type="match status" value="1"/>
</dbReference>
<dbReference type="InterPro" id="IPR000843">
    <property type="entry name" value="HTH_LacI"/>
</dbReference>
<evidence type="ECO:0000256" key="4">
    <source>
        <dbReference type="ARBA" id="ARBA00023163"/>
    </source>
</evidence>
<feature type="domain" description="HTH lacI-type" evidence="5">
    <location>
        <begin position="18"/>
        <end position="76"/>
    </location>
</feature>
<proteinExistence type="predicted"/>
<reference evidence="7" key="1">
    <citation type="journal article" date="2019" name="Int. J. Syst. Evol. Microbiol.">
        <title>The Global Catalogue of Microorganisms (GCM) 10K type strain sequencing project: providing services to taxonomists for standard genome sequencing and annotation.</title>
        <authorList>
            <consortium name="The Broad Institute Genomics Platform"/>
            <consortium name="The Broad Institute Genome Sequencing Center for Infectious Disease"/>
            <person name="Wu L."/>
            <person name="Ma J."/>
        </authorList>
    </citation>
    <scope>NUCLEOTIDE SEQUENCE [LARGE SCALE GENOMIC DNA]</scope>
    <source>
        <strain evidence="7">JCM 17593</strain>
    </source>
</reference>
<keyword evidence="3 6" id="KW-0238">DNA-binding</keyword>
<dbReference type="Proteomes" id="UP001500213">
    <property type="component" value="Unassembled WGS sequence"/>
</dbReference>
<dbReference type="Pfam" id="PF13377">
    <property type="entry name" value="Peripla_BP_3"/>
    <property type="match status" value="1"/>
</dbReference>
<organism evidence="6 7">
    <name type="scientific">Gryllotalpicola kribbensis</name>
    <dbReference type="NCBI Taxonomy" id="993084"/>
    <lineage>
        <taxon>Bacteria</taxon>
        <taxon>Bacillati</taxon>
        <taxon>Actinomycetota</taxon>
        <taxon>Actinomycetes</taxon>
        <taxon>Micrococcales</taxon>
        <taxon>Microbacteriaceae</taxon>
        <taxon>Gryllotalpicola</taxon>
    </lineage>
</organism>
<dbReference type="InterPro" id="IPR046335">
    <property type="entry name" value="LacI/GalR-like_sensor"/>
</dbReference>
<dbReference type="SUPFAM" id="SSF47413">
    <property type="entry name" value="lambda repressor-like DNA-binding domains"/>
    <property type="match status" value="1"/>
</dbReference>
<dbReference type="PROSITE" id="PS50932">
    <property type="entry name" value="HTH_LACI_2"/>
    <property type="match status" value="1"/>
</dbReference>
<evidence type="ECO:0000256" key="2">
    <source>
        <dbReference type="ARBA" id="ARBA00023015"/>
    </source>
</evidence>
<name>A0ABP8ATA8_9MICO</name>
<evidence type="ECO:0000313" key="7">
    <source>
        <dbReference type="Proteomes" id="UP001500213"/>
    </source>
</evidence>
<dbReference type="RefSeq" id="WP_344775937.1">
    <property type="nucleotide sequence ID" value="NZ_BAABBX010000014.1"/>
</dbReference>